<keyword evidence="2" id="KW-1133">Transmembrane helix</keyword>
<evidence type="ECO:0008006" key="5">
    <source>
        <dbReference type="Google" id="ProtNLM"/>
    </source>
</evidence>
<dbReference type="RefSeq" id="WP_185991994.1">
    <property type="nucleotide sequence ID" value="NZ_JACCAE010000001.1"/>
</dbReference>
<accession>A0A852VQP4</accession>
<sequence length="174" mass="19172">MIWTLLLMLGVPLWLCVMGISVFILRNRKLRKREGDIPARICLPGHHRWMRGHAVWVSDVLAWRGSPAAWRDEHFHVVATLVRAAADDERRALHWLGDDPAVADLGTADGRSLRIATRTEHRPALWGPFCASRGADGVSGPHESPTPRSPISHDAAGDSQCDARSSAAHDTRSA</sequence>
<keyword evidence="2" id="KW-0472">Membrane</keyword>
<name>A0A852VQP4_9MICO</name>
<gene>
    <name evidence="3" type="ORF">BJY20_002664</name>
</gene>
<proteinExistence type="predicted"/>
<reference evidence="3 4" key="1">
    <citation type="submission" date="2020-07" db="EMBL/GenBank/DDBJ databases">
        <title>Sequencing the genomes of 1000 actinobacteria strains.</title>
        <authorList>
            <person name="Klenk H.-P."/>
        </authorList>
    </citation>
    <scope>NUCLEOTIDE SEQUENCE [LARGE SCALE GENOMIC DNA]</scope>
    <source>
        <strain evidence="3 4">DSM 26154</strain>
    </source>
</reference>
<evidence type="ECO:0000313" key="4">
    <source>
        <dbReference type="Proteomes" id="UP000554054"/>
    </source>
</evidence>
<feature type="transmembrane region" description="Helical" evidence="2">
    <location>
        <begin position="6"/>
        <end position="25"/>
    </location>
</feature>
<dbReference type="AlphaFoldDB" id="A0A852VQP4"/>
<dbReference type="Proteomes" id="UP000554054">
    <property type="component" value="Unassembled WGS sequence"/>
</dbReference>
<evidence type="ECO:0000313" key="3">
    <source>
        <dbReference type="EMBL" id="NYF99272.1"/>
    </source>
</evidence>
<keyword evidence="4" id="KW-1185">Reference proteome</keyword>
<keyword evidence="2" id="KW-0812">Transmembrane</keyword>
<feature type="region of interest" description="Disordered" evidence="1">
    <location>
        <begin position="135"/>
        <end position="174"/>
    </location>
</feature>
<comment type="caution">
    <text evidence="3">The sequence shown here is derived from an EMBL/GenBank/DDBJ whole genome shotgun (WGS) entry which is preliminary data.</text>
</comment>
<evidence type="ECO:0000256" key="1">
    <source>
        <dbReference type="SAM" id="MobiDB-lite"/>
    </source>
</evidence>
<organism evidence="3 4">
    <name type="scientific">Janibacter cremeus</name>
    <dbReference type="NCBI Taxonomy" id="1285192"/>
    <lineage>
        <taxon>Bacteria</taxon>
        <taxon>Bacillati</taxon>
        <taxon>Actinomycetota</taxon>
        <taxon>Actinomycetes</taxon>
        <taxon>Micrococcales</taxon>
        <taxon>Intrasporangiaceae</taxon>
        <taxon>Janibacter</taxon>
    </lineage>
</organism>
<dbReference type="EMBL" id="JACCAE010000001">
    <property type="protein sequence ID" value="NYF99272.1"/>
    <property type="molecule type" value="Genomic_DNA"/>
</dbReference>
<protein>
    <recommendedName>
        <fullName evidence="5">DUF2550 family protein</fullName>
    </recommendedName>
</protein>
<evidence type="ECO:0000256" key="2">
    <source>
        <dbReference type="SAM" id="Phobius"/>
    </source>
</evidence>